<keyword evidence="1" id="KW-0812">Transmembrane</keyword>
<keyword evidence="3" id="KW-1185">Reference proteome</keyword>
<dbReference type="Proteomes" id="UP000051248">
    <property type="component" value="Unassembled WGS sequence"/>
</dbReference>
<evidence type="ECO:0000313" key="2">
    <source>
        <dbReference type="EMBL" id="KRK79600.1"/>
    </source>
</evidence>
<reference evidence="2 3" key="1">
    <citation type="journal article" date="2015" name="Genome Announc.">
        <title>Expanding the biotechnology potential of lactobacilli through comparative genomics of 213 strains and associated genera.</title>
        <authorList>
            <person name="Sun Z."/>
            <person name="Harris H.M."/>
            <person name="McCann A."/>
            <person name="Guo C."/>
            <person name="Argimon S."/>
            <person name="Zhang W."/>
            <person name="Yang X."/>
            <person name="Jeffery I.B."/>
            <person name="Cooney J.C."/>
            <person name="Kagawa T.F."/>
            <person name="Liu W."/>
            <person name="Song Y."/>
            <person name="Salvetti E."/>
            <person name="Wrobel A."/>
            <person name="Rasinkangas P."/>
            <person name="Parkhill J."/>
            <person name="Rea M.C."/>
            <person name="O'Sullivan O."/>
            <person name="Ritari J."/>
            <person name="Douillard F.P."/>
            <person name="Paul Ross R."/>
            <person name="Yang R."/>
            <person name="Briner A.E."/>
            <person name="Felis G.E."/>
            <person name="de Vos W.M."/>
            <person name="Barrangou R."/>
            <person name="Klaenhammer T.R."/>
            <person name="Caufield P.W."/>
            <person name="Cui Y."/>
            <person name="Zhang H."/>
            <person name="O'Toole P.W."/>
        </authorList>
    </citation>
    <scope>NUCLEOTIDE SEQUENCE [LARGE SCALE GENOMIC DNA]</scope>
    <source>
        <strain evidence="2 3">DSM 19682</strain>
    </source>
</reference>
<feature type="transmembrane region" description="Helical" evidence="1">
    <location>
        <begin position="45"/>
        <end position="67"/>
    </location>
</feature>
<dbReference type="AlphaFoldDB" id="A0A0R1K7X6"/>
<keyword evidence="1" id="KW-1133">Transmembrane helix</keyword>
<comment type="caution">
    <text evidence="2">The sequence shown here is derived from an EMBL/GenBank/DDBJ whole genome shotgun (WGS) entry which is preliminary data.</text>
</comment>
<dbReference type="EMBL" id="AZDZ01000011">
    <property type="protein sequence ID" value="KRK79600.1"/>
    <property type="molecule type" value="Genomic_DNA"/>
</dbReference>
<evidence type="ECO:0000313" key="3">
    <source>
        <dbReference type="Proteomes" id="UP000051248"/>
    </source>
</evidence>
<feature type="transmembrane region" description="Helical" evidence="1">
    <location>
        <begin position="20"/>
        <end position="38"/>
    </location>
</feature>
<name>A0A0R1K7X6_9LACO</name>
<proteinExistence type="predicted"/>
<evidence type="ECO:0000256" key="1">
    <source>
        <dbReference type="SAM" id="Phobius"/>
    </source>
</evidence>
<keyword evidence="1" id="KW-0472">Membrane</keyword>
<accession>A0A0R1K7X6</accession>
<protein>
    <submittedName>
        <fullName evidence="2">Uncharacterized protein</fullName>
    </submittedName>
</protein>
<organism evidence="2 3">
    <name type="scientific">Companilactobacillus nodensis DSM 19682 = JCM 14932 = NBRC 107160</name>
    <dbReference type="NCBI Taxonomy" id="1423775"/>
    <lineage>
        <taxon>Bacteria</taxon>
        <taxon>Bacillati</taxon>
        <taxon>Bacillota</taxon>
        <taxon>Bacilli</taxon>
        <taxon>Lactobacillales</taxon>
        <taxon>Lactobacillaceae</taxon>
        <taxon>Companilactobacillus</taxon>
    </lineage>
</organism>
<sequence length="71" mass="8045">MMTLLFLLMLDSLFVDDVLMPLMVIFVMGVILTYLGYTRRSKLQLIFGLSTCASLASILLYETYLIAEEVS</sequence>
<gene>
    <name evidence="2" type="ORF">FD03_GL000299</name>
</gene>